<evidence type="ECO:0000313" key="6">
    <source>
        <dbReference type="EMBL" id="SCM18322.1"/>
    </source>
</evidence>
<dbReference type="SMART" id="SM00581">
    <property type="entry name" value="PSP"/>
    <property type="match status" value="1"/>
</dbReference>
<sequence>MAVSDLIDIKKFKELRRSDPIKAKNLMKKIKKKNAKKIKQEKKDNVSNKVHETKNDTTASKHEAYAEYVEEEIDEGMMENFEDVYKRFKVVKENEGENEHPVEEDKKIIMDEFDTDNEDEEEEKEMKNNEFISKKALKLLKRPSIMKLKEFATKPELVDIWDTTANDPYFCVWLKCLKNSVPVPQQWCQKRKYMHGKRGIEKLPYVLPPYIEDTKISEIRQAIKEKEQQKSLKQKMRDRVRPKLHTMDIDYQTLHDAFFKYATKPKLVKFADVYYEGKEFELKTKKFRPGVISERLRKALNIQPNDPLPWLVNMQKYGLPPSFPYLNIPSLNELTKDMNTRDINKTGQNTMFNANNPNQENAGLASSGVGDGTTSDFTSNQNRQGTNLKTRYETVDESGNIIYGNFISQRTNGTSNNKYADEFLWGEISEHFESSEEEEEENDNEKGSKDGEILNSDDDEKKSRNIEYKDKNNIMDYPENINLSDNLNDDLLKNNYAQGTYSVGANSKLTGSYTPYMENGLTSVDLTSFVPGYETPKYGYNNNYINPQYFKPYTVLQREEVPISQNNLFSSNAKYKINPPIQHISNTPNISEAGISTPFTNIGIATPHIKNEIGKGLNANTNNSTIDDIRKELSKCEETSNKIKLVSAQVDNPKKTTKDDKQKKKKRFFKF</sequence>
<evidence type="ECO:0000313" key="3">
    <source>
        <dbReference type="EMBL" id="CXI94424.1"/>
    </source>
</evidence>
<feature type="compositionally biased region" description="Basic and acidic residues" evidence="1">
    <location>
        <begin position="652"/>
        <end position="662"/>
    </location>
</feature>
<dbReference type="InterPro" id="IPR006568">
    <property type="entry name" value="PSP_pro-rich"/>
</dbReference>
<feature type="compositionally biased region" description="Polar residues" evidence="1">
    <location>
        <begin position="345"/>
        <end position="361"/>
    </location>
</feature>
<feature type="region of interest" description="Disordered" evidence="1">
    <location>
        <begin position="32"/>
        <end position="63"/>
    </location>
</feature>
<dbReference type="EMBL" id="LT608277">
    <property type="protein sequence ID" value="SCM18322.1"/>
    <property type="molecule type" value="Genomic_DNA"/>
</dbReference>
<dbReference type="GO" id="GO:0005634">
    <property type="term" value="C:nucleus"/>
    <property type="evidence" value="ECO:0007669"/>
    <property type="project" value="InterPro"/>
</dbReference>
<evidence type="ECO:0000313" key="7">
    <source>
        <dbReference type="EMBL" id="SCN27752.1"/>
    </source>
</evidence>
<evidence type="ECO:0000313" key="11">
    <source>
        <dbReference type="Proteomes" id="UP000220214"/>
    </source>
</evidence>
<evidence type="ECO:0000313" key="12">
    <source>
        <dbReference type="Proteomes" id="UP000516480"/>
    </source>
</evidence>
<evidence type="ECO:0000313" key="4">
    <source>
        <dbReference type="EMBL" id="SCL96997.1"/>
    </source>
</evidence>
<gene>
    <name evidence="3" type="primary">SF3B2</name>
    <name evidence="3" type="ORF">PBK173_000385800</name>
    <name evidence="7" type="ORF">PBNK65E_000374800</name>
    <name evidence="4" type="ORF">PBNK65NY_000374300</name>
    <name evidence="5" type="ORF">PBSP11A_000375100</name>
    <name evidence="6" type="ORF">PBSP11RLL_000374900</name>
</gene>
<dbReference type="InterPro" id="IPR007180">
    <property type="entry name" value="DUF382"/>
</dbReference>
<feature type="domain" description="PSP proline-rich" evidence="2">
    <location>
        <begin position="284"/>
        <end position="337"/>
    </location>
</feature>
<dbReference type="AlphaFoldDB" id="A0A0Y9ZGJ4"/>
<dbReference type="Proteomes" id="UP000219860">
    <property type="component" value="Chromosome 13"/>
</dbReference>
<dbReference type="Pfam" id="PF04037">
    <property type="entry name" value="DUF382"/>
    <property type="match status" value="1"/>
</dbReference>
<dbReference type="EMBL" id="LT608261">
    <property type="protein sequence ID" value="SCM16528.1"/>
    <property type="molecule type" value="Genomic_DNA"/>
</dbReference>
<dbReference type="Pfam" id="PF04046">
    <property type="entry name" value="PSP"/>
    <property type="match status" value="1"/>
</dbReference>
<feature type="region of interest" description="Disordered" evidence="1">
    <location>
        <begin position="343"/>
        <end position="389"/>
    </location>
</feature>
<dbReference type="PANTHER" id="PTHR12785">
    <property type="entry name" value="SPLICING FACTOR 3B"/>
    <property type="match status" value="1"/>
</dbReference>
<feature type="compositionally biased region" description="Basic and acidic residues" evidence="1">
    <location>
        <begin position="41"/>
        <end position="63"/>
    </location>
</feature>
<dbReference type="OrthoDB" id="10260794at2759"/>
<evidence type="ECO:0000256" key="1">
    <source>
        <dbReference type="SAM" id="MobiDB-lite"/>
    </source>
</evidence>
<evidence type="ECO:0000259" key="2">
    <source>
        <dbReference type="SMART" id="SM00581"/>
    </source>
</evidence>
<dbReference type="EMBL" id="LT614639">
    <property type="protein sequence ID" value="SCN27752.1"/>
    <property type="molecule type" value="Genomic_DNA"/>
</dbReference>
<evidence type="ECO:0000313" key="8">
    <source>
        <dbReference type="Proteomes" id="UP000069549"/>
    </source>
</evidence>
<dbReference type="Proteomes" id="UP000220214">
    <property type="component" value="Chromosome 13"/>
</dbReference>
<name>A0A0Y9ZGJ4_PLABE</name>
<proteinExistence type="predicted"/>
<protein>
    <submittedName>
        <fullName evidence="3">Splicing factor 3B subunit 2, putative</fullName>
    </submittedName>
</protein>
<dbReference type="EMBL" id="LT160033">
    <property type="protein sequence ID" value="CXI94424.1"/>
    <property type="molecule type" value="Genomic_DNA"/>
</dbReference>
<dbReference type="OMA" id="WLKCLKD"/>
<dbReference type="PANTHER" id="PTHR12785:SF6">
    <property type="entry name" value="SPLICING FACTOR 3B SUBUNIT 2"/>
    <property type="match status" value="1"/>
</dbReference>
<dbReference type="Proteomes" id="UP000219974">
    <property type="component" value="Chromosome 13"/>
</dbReference>
<feature type="region of interest" description="Disordered" evidence="1">
    <location>
        <begin position="432"/>
        <end position="467"/>
    </location>
</feature>
<organism evidence="3 8">
    <name type="scientific">Plasmodium berghei</name>
    <dbReference type="NCBI Taxonomy" id="5821"/>
    <lineage>
        <taxon>Eukaryota</taxon>
        <taxon>Sar</taxon>
        <taxon>Alveolata</taxon>
        <taxon>Apicomplexa</taxon>
        <taxon>Aconoidasida</taxon>
        <taxon>Haemosporida</taxon>
        <taxon>Plasmodiidae</taxon>
        <taxon>Plasmodium</taxon>
        <taxon>Plasmodium (Vinckeia)</taxon>
    </lineage>
</organism>
<dbReference type="VEuPathDB" id="PlasmoDB:PBANKA_1325300"/>
<accession>A0A0Y9ZGJ4</accession>
<dbReference type="InterPro" id="IPR052584">
    <property type="entry name" value="U2_snRNP_Complex_Component"/>
</dbReference>
<dbReference type="Proteomes" id="UP000516480">
    <property type="component" value="Chromosome 13"/>
</dbReference>
<dbReference type="EMBL" id="LT608149">
    <property type="protein sequence ID" value="SCL96997.1"/>
    <property type="molecule type" value="Genomic_DNA"/>
</dbReference>
<evidence type="ECO:0000313" key="9">
    <source>
        <dbReference type="Proteomes" id="UP000219860"/>
    </source>
</evidence>
<feature type="compositionally biased region" description="Polar residues" evidence="1">
    <location>
        <begin position="372"/>
        <end position="389"/>
    </location>
</feature>
<dbReference type="Proteomes" id="UP000069549">
    <property type="component" value="Chromosome 13"/>
</dbReference>
<evidence type="ECO:0000313" key="5">
    <source>
        <dbReference type="EMBL" id="SCM16528.1"/>
    </source>
</evidence>
<evidence type="ECO:0000313" key="10">
    <source>
        <dbReference type="Proteomes" id="UP000219974"/>
    </source>
</evidence>
<reference evidence="3 8" key="1">
    <citation type="submission" date="2016-02" db="EMBL/GenBank/DDBJ databases">
        <authorList>
            <consortium name="Pathogen Informatics"/>
        </authorList>
    </citation>
    <scope>NUCLEOTIDE SEQUENCE [LARGE SCALE GENOMIC DNA]</scope>
    <source>
        <strain evidence="3 8">K173</strain>
        <strain evidence="4 12">NK65 ny</strain>
        <strain evidence="7 11">NK65e</strain>
        <strain evidence="5 9">SP11 Antwerpcl1</strain>
        <strain evidence="6 10">SP11 RLL</strain>
    </source>
</reference>
<feature type="region of interest" description="Disordered" evidence="1">
    <location>
        <begin position="649"/>
        <end position="671"/>
    </location>
</feature>